<dbReference type="AlphaFoldDB" id="A0A1H6MJW2"/>
<dbReference type="STRING" id="1679444.PYTT_2398"/>
<keyword evidence="2" id="KW-1185">Reference proteome</keyword>
<sequence>MSADKRNKLAACPVCFKAGRKLIVRGARLYGCLSCKMYSHSRKGWNDMVRSVESIGSEEKRKLTILEEMFSRRRQFKGWGAVISLYEVQVDDSNFAICGEMMTAFGDHFTLDAGKHPVFMARELIRRNTDSVLPPLDKFRLYSKRMSSCGIIRAVFLEIANQAADHVKRMPDSGGVCVPSFFMRIAEIGGTK</sequence>
<organism evidence="1 2">
    <name type="scientific">Akkermansia glycaniphila</name>
    <dbReference type="NCBI Taxonomy" id="1679444"/>
    <lineage>
        <taxon>Bacteria</taxon>
        <taxon>Pseudomonadati</taxon>
        <taxon>Verrucomicrobiota</taxon>
        <taxon>Verrucomicrobiia</taxon>
        <taxon>Verrucomicrobiales</taxon>
        <taxon>Akkermansiaceae</taxon>
        <taxon>Akkermansia</taxon>
    </lineage>
</organism>
<evidence type="ECO:0000313" key="1">
    <source>
        <dbReference type="EMBL" id="SEH99483.1"/>
    </source>
</evidence>
<protein>
    <submittedName>
        <fullName evidence="1">Uncharacterized protein</fullName>
    </submittedName>
</protein>
<dbReference type="KEGG" id="agl:PYTT_2398"/>
<reference evidence="2" key="1">
    <citation type="submission" date="2016-09" db="EMBL/GenBank/DDBJ databases">
        <authorList>
            <person name="Koehorst J."/>
        </authorList>
    </citation>
    <scope>NUCLEOTIDE SEQUENCE [LARGE SCALE GENOMIC DNA]</scope>
</reference>
<name>A0A1H6MJW2_9BACT</name>
<accession>A0A1H6MJW2</accession>
<dbReference type="Proteomes" id="UP000176204">
    <property type="component" value="Chromosome I"/>
</dbReference>
<dbReference type="RefSeq" id="WP_141675897.1">
    <property type="nucleotide sequence ID" value="NZ_LIGX01000040.1"/>
</dbReference>
<gene>
    <name evidence="1" type="ORF">PYTT_2398</name>
</gene>
<evidence type="ECO:0000313" key="2">
    <source>
        <dbReference type="Proteomes" id="UP000176204"/>
    </source>
</evidence>
<dbReference type="EMBL" id="LT629973">
    <property type="protein sequence ID" value="SEH99483.1"/>
    <property type="molecule type" value="Genomic_DNA"/>
</dbReference>
<proteinExistence type="predicted"/>